<dbReference type="AlphaFoldDB" id="A0AAV9LUY6"/>
<organism evidence="1 2">
    <name type="scientific">Solanum pinnatisectum</name>
    <name type="common">tansyleaf nightshade</name>
    <dbReference type="NCBI Taxonomy" id="50273"/>
    <lineage>
        <taxon>Eukaryota</taxon>
        <taxon>Viridiplantae</taxon>
        <taxon>Streptophyta</taxon>
        <taxon>Embryophyta</taxon>
        <taxon>Tracheophyta</taxon>
        <taxon>Spermatophyta</taxon>
        <taxon>Magnoliopsida</taxon>
        <taxon>eudicotyledons</taxon>
        <taxon>Gunneridae</taxon>
        <taxon>Pentapetalae</taxon>
        <taxon>asterids</taxon>
        <taxon>lamiids</taxon>
        <taxon>Solanales</taxon>
        <taxon>Solanaceae</taxon>
        <taxon>Solanoideae</taxon>
        <taxon>Solaneae</taxon>
        <taxon>Solanum</taxon>
    </lineage>
</organism>
<evidence type="ECO:0000313" key="2">
    <source>
        <dbReference type="Proteomes" id="UP001311915"/>
    </source>
</evidence>
<comment type="caution">
    <text evidence="1">The sequence shown here is derived from an EMBL/GenBank/DDBJ whole genome shotgun (WGS) entry which is preliminary data.</text>
</comment>
<sequence>MSSIASDPCDYDMGFVKGLGTKMIDFPIFEERRDPEAHIDWKWQCLALGWWNQAGKLRTLHENTHPLTWEELKELMRFKYVPRGYTKLFNVDPRRPILRRKVGICGALGLDLVLDDGYSMNYITPEVVAYLGLPRL</sequence>
<name>A0AAV9LUY6_9SOLN</name>
<dbReference type="Proteomes" id="UP001311915">
    <property type="component" value="Unassembled WGS sequence"/>
</dbReference>
<keyword evidence="2" id="KW-1185">Reference proteome</keyword>
<evidence type="ECO:0000313" key="1">
    <source>
        <dbReference type="EMBL" id="KAK4729579.1"/>
    </source>
</evidence>
<reference evidence="1 2" key="1">
    <citation type="submission" date="2023-10" db="EMBL/GenBank/DDBJ databases">
        <title>Genome-Wide Identification Analysis in wild type Solanum Pinnatisectum Reveals Some Genes Defensing Phytophthora Infestans.</title>
        <authorList>
            <person name="Sun C."/>
        </authorList>
    </citation>
    <scope>NUCLEOTIDE SEQUENCE [LARGE SCALE GENOMIC DNA]</scope>
    <source>
        <strain evidence="1">LQN</strain>
        <tissue evidence="1">Leaf</tissue>
    </source>
</reference>
<gene>
    <name evidence="1" type="ORF">R3W88_022567</name>
</gene>
<proteinExistence type="predicted"/>
<protein>
    <submittedName>
        <fullName evidence="1">Uncharacterized protein</fullName>
    </submittedName>
</protein>
<accession>A0AAV9LUY6</accession>
<dbReference type="EMBL" id="JAWPEI010000004">
    <property type="protein sequence ID" value="KAK4729579.1"/>
    <property type="molecule type" value="Genomic_DNA"/>
</dbReference>